<accession>A0ABN1JMP3</accession>
<dbReference type="Proteomes" id="UP001500279">
    <property type="component" value="Unassembled WGS sequence"/>
</dbReference>
<evidence type="ECO:0000256" key="2">
    <source>
        <dbReference type="ARBA" id="ARBA00022679"/>
    </source>
</evidence>
<name>A0ABN1JMP3_9BURK</name>
<evidence type="ECO:0000256" key="3">
    <source>
        <dbReference type="ARBA" id="ARBA00022741"/>
    </source>
</evidence>
<comment type="caution">
    <text evidence="8">The sequence shown here is derived from an EMBL/GenBank/DDBJ whole genome shotgun (WGS) entry which is preliminary data.</text>
</comment>
<evidence type="ECO:0000256" key="5">
    <source>
        <dbReference type="ARBA" id="ARBA00022840"/>
    </source>
</evidence>
<dbReference type="Gene3D" id="1.10.510.10">
    <property type="entry name" value="Transferase(Phosphotransferase) domain 1"/>
    <property type="match status" value="1"/>
</dbReference>
<dbReference type="PROSITE" id="PS50011">
    <property type="entry name" value="PROTEIN_KINASE_DOM"/>
    <property type="match status" value="1"/>
</dbReference>
<keyword evidence="1" id="KW-0723">Serine/threonine-protein kinase</keyword>
<keyword evidence="5" id="KW-0067">ATP-binding</keyword>
<evidence type="ECO:0000313" key="8">
    <source>
        <dbReference type="EMBL" id="GAA0742906.1"/>
    </source>
</evidence>
<evidence type="ECO:0000256" key="6">
    <source>
        <dbReference type="SAM" id="MobiDB-lite"/>
    </source>
</evidence>
<reference evidence="8 9" key="1">
    <citation type="journal article" date="2019" name="Int. J. Syst. Evol. Microbiol.">
        <title>The Global Catalogue of Microorganisms (GCM) 10K type strain sequencing project: providing services to taxonomists for standard genome sequencing and annotation.</title>
        <authorList>
            <consortium name="The Broad Institute Genomics Platform"/>
            <consortium name="The Broad Institute Genome Sequencing Center for Infectious Disease"/>
            <person name="Wu L."/>
            <person name="Ma J."/>
        </authorList>
    </citation>
    <scope>NUCLEOTIDE SEQUENCE [LARGE SCALE GENOMIC DNA]</scope>
    <source>
        <strain evidence="8 9">JCM 15503</strain>
    </source>
</reference>
<keyword evidence="3" id="KW-0547">Nucleotide-binding</keyword>
<keyword evidence="9" id="KW-1185">Reference proteome</keyword>
<evidence type="ECO:0000313" key="9">
    <source>
        <dbReference type="Proteomes" id="UP001500279"/>
    </source>
</evidence>
<gene>
    <name evidence="8" type="ORF">GCM10009107_06880</name>
</gene>
<dbReference type="SUPFAM" id="SSF56112">
    <property type="entry name" value="Protein kinase-like (PK-like)"/>
    <property type="match status" value="1"/>
</dbReference>
<dbReference type="Gene3D" id="3.30.200.20">
    <property type="entry name" value="Phosphorylase Kinase, domain 1"/>
    <property type="match status" value="1"/>
</dbReference>
<proteinExistence type="predicted"/>
<evidence type="ECO:0000256" key="4">
    <source>
        <dbReference type="ARBA" id="ARBA00022777"/>
    </source>
</evidence>
<dbReference type="InterPro" id="IPR000719">
    <property type="entry name" value="Prot_kinase_dom"/>
</dbReference>
<dbReference type="SMART" id="SM00220">
    <property type="entry name" value="S_TKc"/>
    <property type="match status" value="1"/>
</dbReference>
<dbReference type="PANTHER" id="PTHR24350">
    <property type="entry name" value="SERINE/THREONINE-PROTEIN KINASE IAL-RELATED"/>
    <property type="match status" value="1"/>
</dbReference>
<sequence length="333" mass="35793">MATAQPGFWQQLFRRNQGARQQAWPATSQPPPSEPATSAALPAAPAPPLGKLAGYTLQRVLVQGPQGALYLADAPRTGEPVALKTVRLQGSEHTRERFLHEAETAARLQHPHIVQTFASGVVSQSHEAHGWIAMEWVPGGDLIRYTTPGQLLPEGLVLQIGAAMAEALAHAHRQGVVHRDLKPANVMFNPANGMLKLGDFGCARLSDAERSRSGLIVGTPGYMAPEQLSGLPLDGRCDLYALGVLLFELLTGRLPFAHASMGQLLVAIATEPAPRLDALRPELPPLLADVIARLLSKHASQRHVDGTQLARELRLLVPSCTVLPETRTKAHDA</sequence>
<protein>
    <recommendedName>
        <fullName evidence="7">Protein kinase domain-containing protein</fullName>
    </recommendedName>
</protein>
<dbReference type="InterPro" id="IPR008271">
    <property type="entry name" value="Ser/Thr_kinase_AS"/>
</dbReference>
<keyword evidence="2" id="KW-0808">Transferase</keyword>
<organism evidence="8 9">
    <name type="scientific">Ideonella azotifigens</name>
    <dbReference type="NCBI Taxonomy" id="513160"/>
    <lineage>
        <taxon>Bacteria</taxon>
        <taxon>Pseudomonadati</taxon>
        <taxon>Pseudomonadota</taxon>
        <taxon>Betaproteobacteria</taxon>
        <taxon>Burkholderiales</taxon>
        <taxon>Sphaerotilaceae</taxon>
        <taxon>Ideonella</taxon>
    </lineage>
</organism>
<evidence type="ECO:0000256" key="1">
    <source>
        <dbReference type="ARBA" id="ARBA00022527"/>
    </source>
</evidence>
<dbReference type="CDD" id="cd14014">
    <property type="entry name" value="STKc_PknB_like"/>
    <property type="match status" value="1"/>
</dbReference>
<dbReference type="PROSITE" id="PS00108">
    <property type="entry name" value="PROTEIN_KINASE_ST"/>
    <property type="match status" value="1"/>
</dbReference>
<dbReference type="InterPro" id="IPR030616">
    <property type="entry name" value="Aur-like"/>
</dbReference>
<keyword evidence="4" id="KW-0418">Kinase</keyword>
<evidence type="ECO:0000259" key="7">
    <source>
        <dbReference type="PROSITE" id="PS50011"/>
    </source>
</evidence>
<dbReference type="Pfam" id="PF00069">
    <property type="entry name" value="Pkinase"/>
    <property type="match status" value="1"/>
</dbReference>
<dbReference type="EMBL" id="BAAAEW010000004">
    <property type="protein sequence ID" value="GAA0742906.1"/>
    <property type="molecule type" value="Genomic_DNA"/>
</dbReference>
<feature type="domain" description="Protein kinase" evidence="7">
    <location>
        <begin position="55"/>
        <end position="315"/>
    </location>
</feature>
<dbReference type="InterPro" id="IPR011009">
    <property type="entry name" value="Kinase-like_dom_sf"/>
</dbReference>
<feature type="region of interest" description="Disordered" evidence="6">
    <location>
        <begin position="19"/>
        <end position="45"/>
    </location>
</feature>
<dbReference type="RefSeq" id="WP_231010449.1">
    <property type="nucleotide sequence ID" value="NZ_BAAAEW010000004.1"/>
</dbReference>